<name>A0A1D3TVD5_9FIRM</name>
<dbReference type="Pfam" id="PF12669">
    <property type="entry name" value="FeoB_associated"/>
    <property type="match status" value="1"/>
</dbReference>
<dbReference type="STRING" id="1619234.SAMN05421730_101663"/>
<dbReference type="EMBL" id="FMKA01000016">
    <property type="protein sequence ID" value="SCP98092.1"/>
    <property type="molecule type" value="Genomic_DNA"/>
</dbReference>
<evidence type="ECO:0000313" key="2">
    <source>
        <dbReference type="Proteomes" id="UP000199315"/>
    </source>
</evidence>
<gene>
    <name evidence="1" type="ORF">SAMN05421730_101663</name>
</gene>
<accession>A0A1D3TVD5</accession>
<dbReference type="Proteomes" id="UP000199315">
    <property type="component" value="Unassembled WGS sequence"/>
</dbReference>
<protein>
    <submittedName>
        <fullName evidence="1">Virus attachment protein p12 family protein</fullName>
    </submittedName>
</protein>
<keyword evidence="2" id="KW-1185">Reference proteome</keyword>
<sequence length="51" mass="5482">MDVTIGLAVLITVYAGFVIIKKIKDIKKGKFCSCNCDSCPSKNCGKKGKDV</sequence>
<evidence type="ECO:0000313" key="1">
    <source>
        <dbReference type="EMBL" id="SCP98092.1"/>
    </source>
</evidence>
<dbReference type="AlphaFoldDB" id="A0A1D3TVD5"/>
<reference evidence="1 2" key="1">
    <citation type="submission" date="2016-09" db="EMBL/GenBank/DDBJ databases">
        <authorList>
            <person name="Capua I."/>
            <person name="De Benedictis P."/>
            <person name="Joannis T."/>
            <person name="Lombin L.H."/>
            <person name="Cattoli G."/>
        </authorList>
    </citation>
    <scope>NUCLEOTIDE SEQUENCE [LARGE SCALE GENOMIC DNA]</scope>
    <source>
        <strain evidence="1 2">GluBS11</strain>
    </source>
</reference>
<proteinExistence type="predicted"/>
<dbReference type="RefSeq" id="WP_091234923.1">
    <property type="nucleotide sequence ID" value="NZ_FMKA01000016.1"/>
</dbReference>
<organism evidence="1 2">
    <name type="scientific">Anaerobium acetethylicum</name>
    <dbReference type="NCBI Taxonomy" id="1619234"/>
    <lineage>
        <taxon>Bacteria</taxon>
        <taxon>Bacillati</taxon>
        <taxon>Bacillota</taxon>
        <taxon>Clostridia</taxon>
        <taxon>Lachnospirales</taxon>
        <taxon>Lachnospiraceae</taxon>
        <taxon>Anaerobium</taxon>
    </lineage>
</organism>